<dbReference type="Proteomes" id="UP001202717">
    <property type="component" value="Chromosome"/>
</dbReference>
<dbReference type="InterPro" id="IPR020846">
    <property type="entry name" value="MFS_dom"/>
</dbReference>
<dbReference type="InterPro" id="IPR011701">
    <property type="entry name" value="MFS"/>
</dbReference>
<dbReference type="PANTHER" id="PTHR12778">
    <property type="entry name" value="SOLUTE CARRIER FAMILY 33 ACETYL-COA TRANSPORTER -RELATED"/>
    <property type="match status" value="1"/>
</dbReference>
<evidence type="ECO:0000256" key="6">
    <source>
        <dbReference type="SAM" id="Phobius"/>
    </source>
</evidence>
<feature type="transmembrane region" description="Helical" evidence="6">
    <location>
        <begin position="246"/>
        <end position="272"/>
    </location>
</feature>
<feature type="transmembrane region" description="Helical" evidence="6">
    <location>
        <begin position="375"/>
        <end position="396"/>
    </location>
</feature>
<protein>
    <submittedName>
        <fullName evidence="8">MFS transporter</fullName>
    </submittedName>
</protein>
<dbReference type="Gene3D" id="1.20.1250.20">
    <property type="entry name" value="MFS general substrate transporter like domains"/>
    <property type="match status" value="2"/>
</dbReference>
<evidence type="ECO:0000256" key="5">
    <source>
        <dbReference type="ARBA" id="ARBA00023136"/>
    </source>
</evidence>
<keyword evidence="4 6" id="KW-1133">Transmembrane helix</keyword>
<accession>A0ABY7S012</accession>
<feature type="transmembrane region" description="Helical" evidence="6">
    <location>
        <begin position="155"/>
        <end position="175"/>
    </location>
</feature>
<feature type="transmembrane region" description="Helical" evidence="6">
    <location>
        <begin position="284"/>
        <end position="304"/>
    </location>
</feature>
<feature type="transmembrane region" description="Helical" evidence="6">
    <location>
        <begin position="313"/>
        <end position="331"/>
    </location>
</feature>
<feature type="transmembrane region" description="Helical" evidence="6">
    <location>
        <begin position="337"/>
        <end position="363"/>
    </location>
</feature>
<feature type="transmembrane region" description="Helical" evidence="6">
    <location>
        <begin position="181"/>
        <end position="201"/>
    </location>
</feature>
<dbReference type="PROSITE" id="PS50850">
    <property type="entry name" value="MFS"/>
    <property type="match status" value="1"/>
</dbReference>
<evidence type="ECO:0000256" key="3">
    <source>
        <dbReference type="ARBA" id="ARBA00022692"/>
    </source>
</evidence>
<evidence type="ECO:0000256" key="4">
    <source>
        <dbReference type="ARBA" id="ARBA00022989"/>
    </source>
</evidence>
<sequence>MKISKLKFSRSLTESPLSRYFSFSALYIAQGIPEGILFFAMPAWLAMNGKSATEIAAFIGVILIPWSFKLVVAPLMDRFTILSMGRKRPWVIFGQLGLILSFLSIGFVPDPLNNISGLMVVGFCISFFGAFQDVATDGMAVDVIPDDEKARANGLMWGTKIIGTSLSLLAGTYLINSLGFTTAISLLSIAVAIIMIVPIYFTERPGEKIMPWSKGEANLESKESQLRSWSEILKSLYRVTKLRSSLIFIVISFIGGILFGLMDTILPIFTIQELNWTNTEFSELFSIINIVAGIFGMLVGGYLVDYFGNIKMLTIYLGLTTVIITAFAFATGFWTSVVFICGFIFSYYVLYIFLTIAVFAAGMNLCWKTVAATQFTLYMALSNMGRALGSALVGVLKENFSWEYVFIFAATIPLLMGIMVQFINFKSHKAKVDSFKVLDHTLVAPHVIDD</sequence>
<dbReference type="RefSeq" id="WP_249995494.1">
    <property type="nucleotide sequence ID" value="NZ_CP116221.1"/>
</dbReference>
<dbReference type="EMBL" id="CP116221">
    <property type="protein sequence ID" value="WCO02729.1"/>
    <property type="molecule type" value="Genomic_DNA"/>
</dbReference>
<dbReference type="InterPro" id="IPR036259">
    <property type="entry name" value="MFS_trans_sf"/>
</dbReference>
<feature type="transmembrane region" description="Helical" evidence="6">
    <location>
        <begin position="115"/>
        <end position="134"/>
    </location>
</feature>
<evidence type="ECO:0000256" key="1">
    <source>
        <dbReference type="ARBA" id="ARBA00004141"/>
    </source>
</evidence>
<organism evidence="8 9">
    <name type="scientific">Psychroserpens ponticola</name>
    <dbReference type="NCBI Taxonomy" id="2932268"/>
    <lineage>
        <taxon>Bacteria</taxon>
        <taxon>Pseudomonadati</taxon>
        <taxon>Bacteroidota</taxon>
        <taxon>Flavobacteriia</taxon>
        <taxon>Flavobacteriales</taxon>
        <taxon>Flavobacteriaceae</taxon>
        <taxon>Psychroserpens</taxon>
    </lineage>
</organism>
<feature type="transmembrane region" description="Helical" evidence="6">
    <location>
        <begin position="20"/>
        <end position="43"/>
    </location>
</feature>
<dbReference type="InterPro" id="IPR004752">
    <property type="entry name" value="AmpG_permease/AT-1"/>
</dbReference>
<keyword evidence="2" id="KW-0813">Transport</keyword>
<proteinExistence type="predicted"/>
<feature type="transmembrane region" description="Helical" evidence="6">
    <location>
        <begin position="402"/>
        <end position="423"/>
    </location>
</feature>
<dbReference type="Pfam" id="PF07690">
    <property type="entry name" value="MFS_1"/>
    <property type="match status" value="1"/>
</dbReference>
<reference evidence="8 9" key="1">
    <citation type="submission" date="2023-01" db="EMBL/GenBank/DDBJ databases">
        <title>Psychroserpens ponticola sp. nov., isolated from seawater.</title>
        <authorList>
            <person name="Kristyanto S."/>
            <person name="Jung J."/>
            <person name="Kim J.M."/>
            <person name="Jeon C.O."/>
        </authorList>
    </citation>
    <scope>NUCLEOTIDE SEQUENCE [LARGE SCALE GENOMIC DNA]</scope>
    <source>
        <strain evidence="8 9">MSW6</strain>
    </source>
</reference>
<keyword evidence="5 6" id="KW-0472">Membrane</keyword>
<name>A0ABY7S012_9FLAO</name>
<keyword evidence="9" id="KW-1185">Reference proteome</keyword>
<feature type="domain" description="Major facilitator superfamily (MFS) profile" evidence="7">
    <location>
        <begin position="244"/>
        <end position="450"/>
    </location>
</feature>
<gene>
    <name evidence="8" type="ORF">MUN68_004340</name>
</gene>
<keyword evidence="3 6" id="KW-0812">Transmembrane</keyword>
<comment type="subcellular location">
    <subcellularLocation>
        <location evidence="1">Membrane</location>
        <topology evidence="1">Multi-pass membrane protein</topology>
    </subcellularLocation>
</comment>
<feature type="transmembrane region" description="Helical" evidence="6">
    <location>
        <begin position="88"/>
        <end position="109"/>
    </location>
</feature>
<dbReference type="PANTHER" id="PTHR12778:SF10">
    <property type="entry name" value="MAJOR FACILITATOR SUPERFAMILY DOMAIN-CONTAINING PROTEIN 3"/>
    <property type="match status" value="1"/>
</dbReference>
<dbReference type="SUPFAM" id="SSF103473">
    <property type="entry name" value="MFS general substrate transporter"/>
    <property type="match status" value="1"/>
</dbReference>
<evidence type="ECO:0000313" key="8">
    <source>
        <dbReference type="EMBL" id="WCO02729.1"/>
    </source>
</evidence>
<evidence type="ECO:0000256" key="2">
    <source>
        <dbReference type="ARBA" id="ARBA00022448"/>
    </source>
</evidence>
<evidence type="ECO:0000313" key="9">
    <source>
        <dbReference type="Proteomes" id="UP001202717"/>
    </source>
</evidence>
<evidence type="ECO:0000259" key="7">
    <source>
        <dbReference type="PROSITE" id="PS50850"/>
    </source>
</evidence>
<feature type="transmembrane region" description="Helical" evidence="6">
    <location>
        <begin position="55"/>
        <end position="76"/>
    </location>
</feature>